<evidence type="ECO:0000256" key="2">
    <source>
        <dbReference type="ARBA" id="ARBA00004477"/>
    </source>
</evidence>
<name>A0A1X6NM01_PORUM</name>
<dbReference type="Pfam" id="PF25563">
    <property type="entry name" value="TPR_SYVN1_N"/>
    <property type="match status" value="1"/>
</dbReference>
<dbReference type="Proteomes" id="UP000218209">
    <property type="component" value="Unassembled WGS sequence"/>
</dbReference>
<evidence type="ECO:0000256" key="4">
    <source>
        <dbReference type="ARBA" id="ARBA00010089"/>
    </source>
</evidence>
<sequence length="877" mass="90769">MALTFPSYLALSMAVTAAVCGHATYMHRYLYRTMVHLESSKFATLALGNMLLATVLVAGKTVQRLFLGSLRFREVERLYLRIREAVIETCLAMTVFRDDFNTNFILMFGMLLFLKVFHWLAKDRIEFLEEQPLSPRSTYVRLLCLMLMLFSVDARLLIACLHYTLEYGHTMVALFAFEFTVLLIELCSHIVRFTLHVVDVACAGRWEGKAMVAFYAELVADALQLVVYVAFFVHVLTFYPLPIHILRDLYVAATRLQRRVFDFMRYRRVVATMSQLFADATPEELAAADATCIICREEMVAAKKLACGHIFHARCLQSWLKRQLSCPTCRAPVDVSPSAHRTAAAAAAAARAATPGAAGAAANAVVNAGAGGAPAVRNGEPAAANGGGGAAADVGPQHVADGDRRRRAARREALTAAGYPRVAEGAYGGTPPPQGRPPADGAAVYEDWARRAQALQAHHATLAGVLRNLDDLIARNAAGWNNPAAADGAAGPATAAAPREGNGSAEAAGPPPPAGEPRAPASGAVPPASLPNAGLARHAQQLQQQQARLYSMRRQVANLSAPAGAAPPYPSSGPSALASQADGAGTAGGSGPSGSAGRPRHLHYQAPHHPYQPPPAWSTGRPPLGAPSSDTATGAADAPSPFSGASRWPGAAALAGTPAARMQAQIQARAQALATSALSILLQQQQQAEQRRAAEPAAAAGHVPLARLLALQETLDHVRAEVGDIILGATATEEAPAAAVAAAAAAAASTSAEAPPVGAGSDAAVTAAAHPTPTVAQRPVAAVQLPPADTGSGGSVSPSDGAAPGDVAGSRAATTTAADAPAAVSSAAGSSAGPSDPSPAASGEELIRQRRLVALEAHARYRRAMDKKGGSGSGTDA</sequence>
<dbReference type="GO" id="GO:0008270">
    <property type="term" value="F:zinc ion binding"/>
    <property type="evidence" value="ECO:0007669"/>
    <property type="project" value="UniProtKB-KW"/>
</dbReference>
<dbReference type="GO" id="GO:0061630">
    <property type="term" value="F:ubiquitin protein ligase activity"/>
    <property type="evidence" value="ECO:0007669"/>
    <property type="project" value="UniProtKB-EC"/>
</dbReference>
<protein>
    <recommendedName>
        <fullName evidence="5">RING-type E3 ubiquitin transferase</fullName>
        <ecNumber evidence="5">2.3.2.27</ecNumber>
    </recommendedName>
</protein>
<keyword evidence="14 17" id="KW-0472">Membrane</keyword>
<evidence type="ECO:0000256" key="12">
    <source>
        <dbReference type="ARBA" id="ARBA00022833"/>
    </source>
</evidence>
<dbReference type="GO" id="GO:0036503">
    <property type="term" value="P:ERAD pathway"/>
    <property type="evidence" value="ECO:0007669"/>
    <property type="project" value="TreeGrafter"/>
</dbReference>
<evidence type="ECO:0000256" key="9">
    <source>
        <dbReference type="ARBA" id="ARBA00022771"/>
    </source>
</evidence>
<keyword evidence="13 17" id="KW-1133">Transmembrane helix</keyword>
<dbReference type="GO" id="GO:0043161">
    <property type="term" value="P:proteasome-mediated ubiquitin-dependent protein catabolic process"/>
    <property type="evidence" value="ECO:0007669"/>
    <property type="project" value="TreeGrafter"/>
</dbReference>
<keyword evidence="11" id="KW-0256">Endoplasmic reticulum</keyword>
<feature type="compositionally biased region" description="Low complexity" evidence="16">
    <location>
        <begin position="485"/>
        <end position="508"/>
    </location>
</feature>
<dbReference type="Gene3D" id="3.30.40.10">
    <property type="entry name" value="Zinc/RING finger domain, C3HC4 (zinc finger)"/>
    <property type="match status" value="1"/>
</dbReference>
<gene>
    <name evidence="19" type="ORF">BU14_1339s0002</name>
</gene>
<dbReference type="SMART" id="SM00184">
    <property type="entry name" value="RING"/>
    <property type="match status" value="1"/>
</dbReference>
<dbReference type="GO" id="GO:0005789">
    <property type="term" value="C:endoplasmic reticulum membrane"/>
    <property type="evidence" value="ECO:0007669"/>
    <property type="project" value="UniProtKB-SubCell"/>
</dbReference>
<keyword evidence="8" id="KW-0479">Metal-binding</keyword>
<accession>A0A1X6NM01</accession>
<organism evidence="19 20">
    <name type="scientific">Porphyra umbilicalis</name>
    <name type="common">Purple laver</name>
    <name type="synonym">Red alga</name>
    <dbReference type="NCBI Taxonomy" id="2786"/>
    <lineage>
        <taxon>Eukaryota</taxon>
        <taxon>Rhodophyta</taxon>
        <taxon>Bangiophyceae</taxon>
        <taxon>Bangiales</taxon>
        <taxon>Bangiaceae</taxon>
        <taxon>Porphyra</taxon>
    </lineage>
</organism>
<feature type="region of interest" description="Disordered" evidence="16">
    <location>
        <begin position="379"/>
        <end position="407"/>
    </location>
</feature>
<evidence type="ECO:0000256" key="11">
    <source>
        <dbReference type="ARBA" id="ARBA00022824"/>
    </source>
</evidence>
<feature type="transmembrane region" description="Helical" evidence="17">
    <location>
        <begin position="102"/>
        <end position="121"/>
    </location>
</feature>
<keyword evidence="20" id="KW-1185">Reference proteome</keyword>
<dbReference type="EC" id="2.3.2.27" evidence="5"/>
<feature type="compositionally biased region" description="Gly residues" evidence="16">
    <location>
        <begin position="585"/>
        <end position="594"/>
    </location>
</feature>
<feature type="transmembrane region" description="Helical" evidence="17">
    <location>
        <begin position="171"/>
        <end position="191"/>
    </location>
</feature>
<proteinExistence type="inferred from homology"/>
<comment type="pathway">
    <text evidence="3">Protein modification; protein ubiquitination.</text>
</comment>
<feature type="transmembrane region" description="Helical" evidence="17">
    <location>
        <begin position="212"/>
        <end position="239"/>
    </location>
</feature>
<dbReference type="InterPro" id="IPR057992">
    <property type="entry name" value="TPR_SYVN1_N"/>
</dbReference>
<dbReference type="AlphaFoldDB" id="A0A1X6NM01"/>
<dbReference type="PROSITE" id="PS50089">
    <property type="entry name" value="ZF_RING_2"/>
    <property type="match status" value="1"/>
</dbReference>
<feature type="region of interest" description="Disordered" evidence="16">
    <location>
        <begin position="485"/>
        <end position="531"/>
    </location>
</feature>
<dbReference type="InterPro" id="IPR013083">
    <property type="entry name" value="Znf_RING/FYVE/PHD"/>
</dbReference>
<evidence type="ECO:0000256" key="1">
    <source>
        <dbReference type="ARBA" id="ARBA00000900"/>
    </source>
</evidence>
<keyword evidence="6" id="KW-0808">Transferase</keyword>
<evidence type="ECO:0000256" key="10">
    <source>
        <dbReference type="ARBA" id="ARBA00022786"/>
    </source>
</evidence>
<dbReference type="OrthoDB" id="7759664at2759"/>
<dbReference type="SUPFAM" id="SSF57850">
    <property type="entry name" value="RING/U-box"/>
    <property type="match status" value="1"/>
</dbReference>
<evidence type="ECO:0000256" key="6">
    <source>
        <dbReference type="ARBA" id="ARBA00022679"/>
    </source>
</evidence>
<evidence type="ECO:0000313" key="20">
    <source>
        <dbReference type="Proteomes" id="UP000218209"/>
    </source>
</evidence>
<reference evidence="19 20" key="1">
    <citation type="submission" date="2017-03" db="EMBL/GenBank/DDBJ databases">
        <title>WGS assembly of Porphyra umbilicalis.</title>
        <authorList>
            <person name="Brawley S.H."/>
            <person name="Blouin N.A."/>
            <person name="Ficko-Blean E."/>
            <person name="Wheeler G.L."/>
            <person name="Lohr M."/>
            <person name="Goodson H.V."/>
            <person name="Jenkins J.W."/>
            <person name="Blaby-Haas C.E."/>
            <person name="Helliwell K.E."/>
            <person name="Chan C."/>
            <person name="Marriage T."/>
            <person name="Bhattacharya D."/>
            <person name="Klein A.S."/>
            <person name="Badis Y."/>
            <person name="Brodie J."/>
            <person name="Cao Y."/>
            <person name="Collen J."/>
            <person name="Dittami S.M."/>
            <person name="Gachon C.M."/>
            <person name="Green B.R."/>
            <person name="Karpowicz S."/>
            <person name="Kim J.W."/>
            <person name="Kudahl U."/>
            <person name="Lin S."/>
            <person name="Michel G."/>
            <person name="Mittag M."/>
            <person name="Olson B.J."/>
            <person name="Pangilinan J."/>
            <person name="Peng Y."/>
            <person name="Qiu H."/>
            <person name="Shu S."/>
            <person name="Singer J.T."/>
            <person name="Smith A.G."/>
            <person name="Sprecher B.N."/>
            <person name="Wagner V."/>
            <person name="Wang W."/>
            <person name="Wang Z.-Y."/>
            <person name="Yan J."/>
            <person name="Yarish C."/>
            <person name="Zoeuner-Riek S."/>
            <person name="Zhuang Y."/>
            <person name="Zou Y."/>
            <person name="Lindquist E.A."/>
            <person name="Grimwood J."/>
            <person name="Barry K."/>
            <person name="Rokhsar D.S."/>
            <person name="Schmutz J."/>
            <person name="Stiller J.W."/>
            <person name="Grossman A.R."/>
            <person name="Prochnik S.E."/>
        </authorList>
    </citation>
    <scope>NUCLEOTIDE SEQUENCE [LARGE SCALE GENOMIC DNA]</scope>
    <source>
        <strain evidence="19">4086291</strain>
    </source>
</reference>
<dbReference type="InterPro" id="IPR050731">
    <property type="entry name" value="HRD1_E3_ubiq-ligases"/>
</dbReference>
<dbReference type="Pfam" id="PF13639">
    <property type="entry name" value="zf-RING_2"/>
    <property type="match status" value="1"/>
</dbReference>
<comment type="subcellular location">
    <subcellularLocation>
        <location evidence="2">Endoplasmic reticulum membrane</location>
        <topology evidence="2">Multi-pass membrane protein</topology>
    </subcellularLocation>
</comment>
<feature type="transmembrane region" description="Helical" evidence="17">
    <location>
        <begin position="41"/>
        <end position="58"/>
    </location>
</feature>
<evidence type="ECO:0000256" key="17">
    <source>
        <dbReference type="SAM" id="Phobius"/>
    </source>
</evidence>
<evidence type="ECO:0000256" key="16">
    <source>
        <dbReference type="SAM" id="MobiDB-lite"/>
    </source>
</evidence>
<dbReference type="InterPro" id="IPR001841">
    <property type="entry name" value="Znf_RING"/>
</dbReference>
<feature type="domain" description="RING-type" evidence="18">
    <location>
        <begin position="292"/>
        <end position="330"/>
    </location>
</feature>
<evidence type="ECO:0000256" key="8">
    <source>
        <dbReference type="ARBA" id="ARBA00022723"/>
    </source>
</evidence>
<dbReference type="EMBL" id="KV919469">
    <property type="protein sequence ID" value="OSX69618.1"/>
    <property type="molecule type" value="Genomic_DNA"/>
</dbReference>
<comment type="catalytic activity">
    <reaction evidence="1">
        <text>S-ubiquitinyl-[E2 ubiquitin-conjugating enzyme]-L-cysteine + [acceptor protein]-L-lysine = [E2 ubiquitin-conjugating enzyme]-L-cysteine + N(6)-ubiquitinyl-[acceptor protein]-L-lysine.</text>
        <dbReference type="EC" id="2.3.2.27"/>
    </reaction>
</comment>
<evidence type="ECO:0000256" key="14">
    <source>
        <dbReference type="ARBA" id="ARBA00023136"/>
    </source>
</evidence>
<evidence type="ECO:0000256" key="15">
    <source>
        <dbReference type="PROSITE-ProRule" id="PRU00175"/>
    </source>
</evidence>
<evidence type="ECO:0000256" key="13">
    <source>
        <dbReference type="ARBA" id="ARBA00022989"/>
    </source>
</evidence>
<feature type="compositionally biased region" description="Low complexity" evidence="16">
    <location>
        <begin position="572"/>
        <end position="584"/>
    </location>
</feature>
<feature type="compositionally biased region" description="Low complexity" evidence="16">
    <location>
        <begin position="807"/>
        <end position="843"/>
    </location>
</feature>
<feature type="region of interest" description="Disordered" evidence="16">
    <location>
        <begin position="420"/>
        <end position="441"/>
    </location>
</feature>
<evidence type="ECO:0000256" key="7">
    <source>
        <dbReference type="ARBA" id="ARBA00022692"/>
    </source>
</evidence>
<keyword evidence="9 15" id="KW-0863">Zinc-finger</keyword>
<keyword evidence="10" id="KW-0833">Ubl conjugation pathway</keyword>
<dbReference type="FunFam" id="3.30.40.10:FF:000259">
    <property type="entry name" value="E3 ubiquitin protein ligase RIN2"/>
    <property type="match status" value="1"/>
</dbReference>
<evidence type="ECO:0000256" key="3">
    <source>
        <dbReference type="ARBA" id="ARBA00004906"/>
    </source>
</evidence>
<dbReference type="PANTHER" id="PTHR22763:SF184">
    <property type="entry name" value="E3 UBIQUITIN-PROTEIN LIGASE SYNOVIOLIN"/>
    <property type="match status" value="1"/>
</dbReference>
<keyword evidence="12" id="KW-0862">Zinc</keyword>
<dbReference type="PANTHER" id="PTHR22763">
    <property type="entry name" value="RING ZINC FINGER PROTEIN"/>
    <property type="match status" value="1"/>
</dbReference>
<comment type="similarity">
    <text evidence="4">Belongs to the HRD1 family.</text>
</comment>
<dbReference type="InterPro" id="IPR058051">
    <property type="entry name" value="Znf_RING_synoviolin"/>
</dbReference>
<dbReference type="CDD" id="cd16479">
    <property type="entry name" value="RING-H2_synoviolin"/>
    <property type="match status" value="1"/>
</dbReference>
<evidence type="ECO:0000313" key="19">
    <source>
        <dbReference type="EMBL" id="OSX69618.1"/>
    </source>
</evidence>
<evidence type="ECO:0000259" key="18">
    <source>
        <dbReference type="PROSITE" id="PS50089"/>
    </source>
</evidence>
<feature type="region of interest" description="Disordered" evidence="16">
    <location>
        <begin position="561"/>
        <end position="649"/>
    </location>
</feature>
<keyword evidence="7 17" id="KW-0812">Transmembrane</keyword>
<feature type="region of interest" description="Disordered" evidence="16">
    <location>
        <begin position="785"/>
        <end position="849"/>
    </location>
</feature>
<feature type="transmembrane region" description="Helical" evidence="17">
    <location>
        <begin position="142"/>
        <end position="165"/>
    </location>
</feature>
<evidence type="ECO:0000256" key="5">
    <source>
        <dbReference type="ARBA" id="ARBA00012483"/>
    </source>
</evidence>